<gene>
    <name evidence="1" type="ORF">JYP50_00960</name>
</gene>
<dbReference type="EMBL" id="JAFKCZ010000001">
    <property type="protein sequence ID" value="MBN7795139.1"/>
    <property type="molecule type" value="Genomic_DNA"/>
</dbReference>
<keyword evidence="2" id="KW-1185">Reference proteome</keyword>
<dbReference type="InterPro" id="IPR027417">
    <property type="entry name" value="P-loop_NTPase"/>
</dbReference>
<dbReference type="Gene3D" id="3.40.50.300">
    <property type="entry name" value="P-loop containing nucleotide triphosphate hydrolases"/>
    <property type="match status" value="1"/>
</dbReference>
<reference evidence="1" key="1">
    <citation type="submission" date="2021-02" db="EMBL/GenBank/DDBJ databases">
        <title>PHA producing bacteria isolated from coastal sediment in Guangdong, Shenzhen.</title>
        <authorList>
            <person name="Zheng W."/>
            <person name="Yu S."/>
            <person name="Huang Y."/>
        </authorList>
    </citation>
    <scope>NUCLEOTIDE SEQUENCE</scope>
    <source>
        <strain evidence="1">TN14-10</strain>
    </source>
</reference>
<evidence type="ECO:0000313" key="1">
    <source>
        <dbReference type="EMBL" id="MBN7795139.1"/>
    </source>
</evidence>
<dbReference type="AlphaFoldDB" id="A0A939DBR1"/>
<dbReference type="RefSeq" id="WP_206558580.1">
    <property type="nucleotide sequence ID" value="NZ_JAFKCZ010000001.1"/>
</dbReference>
<evidence type="ECO:0000313" key="2">
    <source>
        <dbReference type="Proteomes" id="UP000664303"/>
    </source>
</evidence>
<dbReference type="Proteomes" id="UP000664303">
    <property type="component" value="Unassembled WGS sequence"/>
</dbReference>
<organism evidence="1 2">
    <name type="scientific">Parahaliea mediterranea</name>
    <dbReference type="NCBI Taxonomy" id="651086"/>
    <lineage>
        <taxon>Bacteria</taxon>
        <taxon>Pseudomonadati</taxon>
        <taxon>Pseudomonadota</taxon>
        <taxon>Gammaproteobacteria</taxon>
        <taxon>Cellvibrionales</taxon>
        <taxon>Halieaceae</taxon>
        <taxon>Parahaliea</taxon>
    </lineage>
</organism>
<dbReference type="SUPFAM" id="SSF52540">
    <property type="entry name" value="P-loop containing nucleoside triphosphate hydrolases"/>
    <property type="match status" value="1"/>
</dbReference>
<accession>A0A939DBR1</accession>
<dbReference type="PANTHER" id="PTHR10285">
    <property type="entry name" value="URIDINE KINASE"/>
    <property type="match status" value="1"/>
</dbReference>
<comment type="caution">
    <text evidence="1">The sequence shown here is derived from an EMBL/GenBank/DDBJ whole genome shotgun (WGS) entry which is preliminary data.</text>
</comment>
<sequence>MANYGGERGPDWQQAFLREHQLGAAYLEAAQQWFAPLAARLAAHQKSAARPVLYGLNGSQGSGKTTLVDYLRQSLERDHGLRCAALSLDDFYLTRAARRTLADTVHPLFATRGVPGTHDNALMLRTLRRALSPEAGELAIPRFDKARDDRCPQADWERVELPLDVVLLEGWCLGVEAQPAESLARPENALERDEDAAGIWRKHVNAVLARDFPPVYRLVDQWIMLKAPSFDCVLRWRREQEDKLRQRLGPGALEKTMDAAAVARFVQYYQRLTEVALATLPSRVDYLYVLDEQRQVLREGH</sequence>
<proteinExistence type="predicted"/>
<protein>
    <submittedName>
        <fullName evidence="1">Zeta toxin family protein</fullName>
    </submittedName>
</protein>
<name>A0A939DBR1_9GAMM</name>